<dbReference type="EMBL" id="CAXLJM020000061">
    <property type="protein sequence ID" value="CAL8119587.1"/>
    <property type="molecule type" value="Genomic_DNA"/>
</dbReference>
<feature type="domain" description="BTB" evidence="2">
    <location>
        <begin position="275"/>
        <end position="383"/>
    </location>
</feature>
<accession>A0ABP1R9F7</accession>
<feature type="compositionally biased region" description="Polar residues" evidence="1">
    <location>
        <begin position="1"/>
        <end position="11"/>
    </location>
</feature>
<reference evidence="3 4" key="1">
    <citation type="submission" date="2024-08" db="EMBL/GenBank/DDBJ databases">
        <authorList>
            <person name="Cucini C."/>
            <person name="Frati F."/>
        </authorList>
    </citation>
    <scope>NUCLEOTIDE SEQUENCE [LARGE SCALE GENOMIC DNA]</scope>
</reference>
<dbReference type="InterPro" id="IPR011333">
    <property type="entry name" value="SKP1/BTB/POZ_sf"/>
</dbReference>
<organism evidence="3 4">
    <name type="scientific">Orchesella dallaii</name>
    <dbReference type="NCBI Taxonomy" id="48710"/>
    <lineage>
        <taxon>Eukaryota</taxon>
        <taxon>Metazoa</taxon>
        <taxon>Ecdysozoa</taxon>
        <taxon>Arthropoda</taxon>
        <taxon>Hexapoda</taxon>
        <taxon>Collembola</taxon>
        <taxon>Entomobryomorpha</taxon>
        <taxon>Entomobryoidea</taxon>
        <taxon>Orchesellidae</taxon>
        <taxon>Orchesellinae</taxon>
        <taxon>Orchesella</taxon>
    </lineage>
</organism>
<gene>
    <name evidence="3" type="ORF">ODALV1_LOCUS18623</name>
</gene>
<dbReference type="Pfam" id="PF00651">
    <property type="entry name" value="BTB"/>
    <property type="match status" value="1"/>
</dbReference>
<evidence type="ECO:0000256" key="1">
    <source>
        <dbReference type="SAM" id="MobiDB-lite"/>
    </source>
</evidence>
<evidence type="ECO:0000313" key="4">
    <source>
        <dbReference type="Proteomes" id="UP001642540"/>
    </source>
</evidence>
<protein>
    <recommendedName>
        <fullName evidence="2">BTB domain-containing protein</fullName>
    </recommendedName>
</protein>
<dbReference type="Gene3D" id="3.30.710.10">
    <property type="entry name" value="Potassium Channel Kv1.1, Chain A"/>
    <property type="match status" value="1"/>
</dbReference>
<feature type="region of interest" description="Disordered" evidence="1">
    <location>
        <begin position="1"/>
        <end position="24"/>
    </location>
</feature>
<name>A0ABP1R9F7_9HEXA</name>
<dbReference type="Proteomes" id="UP001642540">
    <property type="component" value="Unassembled WGS sequence"/>
</dbReference>
<proteinExistence type="predicted"/>
<keyword evidence="4" id="KW-1185">Reference proteome</keyword>
<evidence type="ECO:0000313" key="3">
    <source>
        <dbReference type="EMBL" id="CAL8119587.1"/>
    </source>
</evidence>
<dbReference type="SUPFAM" id="SSF54695">
    <property type="entry name" value="POZ domain"/>
    <property type="match status" value="1"/>
</dbReference>
<evidence type="ECO:0000259" key="2">
    <source>
        <dbReference type="Pfam" id="PF00651"/>
    </source>
</evidence>
<comment type="caution">
    <text evidence="3">The sequence shown here is derived from an EMBL/GenBank/DDBJ whole genome shotgun (WGS) entry which is preliminary data.</text>
</comment>
<dbReference type="InterPro" id="IPR000210">
    <property type="entry name" value="BTB/POZ_dom"/>
</dbReference>
<sequence>MDSSCGVSTERGSSSGGGTAYLHHPILDHPQTTLTFGYPMSASQSKDDDDSWKKIFPIGKNCGVNLQTPVFEFKEDDSSRQYQLAWAVQVDRETSHSQKSRRRDLGKGQSTVGYFSLSLTVIVTKNIEGVKCGDEEEYAMFVIGLCNCETCSKKMVNTLEVEPMEVTMKLGYFKDLARNVLLSFFPGVTGDFDMKEEASRCRRPHLVYYSSFLPLSKLNIYPFKGETFTTYVFRERREGEASRFMSKWTPSVVEIIKICGMKPLIYEEEMKRGQPDMELVSSEGKHFPCHQRVLSVQSPVFEDKLFRMPMDRTARVQTRSKRKLIELPKFELTENSLVTEVFIKCLYNPDILQFLRPLELEAIVGVLQLASQYQLMNLLGIVSTLVVEKLKSGDMIEDVVLQRKIYEIVEANSTIQTVFQLRETFLNGVSR</sequence>